<reference evidence="3" key="2">
    <citation type="submission" date="2023-02" db="EMBL/GenBank/DDBJ databases">
        <authorList>
            <consortium name="DOE Joint Genome Institute"/>
            <person name="Mondo S.J."/>
            <person name="Chang Y."/>
            <person name="Wang Y."/>
            <person name="Ahrendt S."/>
            <person name="Andreopoulos W."/>
            <person name="Barry K."/>
            <person name="Beard J."/>
            <person name="Benny G.L."/>
            <person name="Blankenship S."/>
            <person name="Bonito G."/>
            <person name="Cuomo C."/>
            <person name="Desiro A."/>
            <person name="Gervers K.A."/>
            <person name="Hundley H."/>
            <person name="Kuo A."/>
            <person name="LaButti K."/>
            <person name="Lang B.F."/>
            <person name="Lipzen A."/>
            <person name="O'Donnell K."/>
            <person name="Pangilinan J."/>
            <person name="Reynolds N."/>
            <person name="Sandor L."/>
            <person name="Smith M.W."/>
            <person name="Tsang A."/>
            <person name="Grigoriev I.V."/>
            <person name="Stajich J.E."/>
            <person name="Spatafora J.W."/>
        </authorList>
    </citation>
    <scope>NUCLEOTIDE SEQUENCE</scope>
    <source>
        <strain evidence="3">RSA 2281</strain>
    </source>
</reference>
<sequence length="395" mass="44926">MDQRLSQRSLSHSSLNTSNVQLPQQKPQQQQKVYKPTTTPSRAPSTITTRPRRSSSLSSDISRILSSLPASSSSSLPSSEQQNQQNGTTITTIRRGSDSSLATSHKKINKFDTKEWPHILSQNMEEQDRMVAQHYILRTAFEGDFAAPLHSSLMEKGAVVLDMGCGPGTWCMEMATEFPRSTFIGIDRASNYPRDIKPKNCLFRTCNLQQLPLPFPDNSVDFIFQRDLNWDLQAHQWSPLVREYLRILKPGGWIELVEPDLETQSSTSQECSMNDKLIYGISMRHQDPYVSRHLSSILAANGFRRVESHFQSLPLGWTSNDDESPNTSSKLANACASHHMFTLKSLRPWLSSVMGNMSIERYNNYIADLPDEWKRGQTYINWHRAIAQKPHTKLQ</sequence>
<dbReference type="AlphaFoldDB" id="A0AAD5K9P8"/>
<dbReference type="GO" id="GO:0008168">
    <property type="term" value="F:methyltransferase activity"/>
    <property type="evidence" value="ECO:0007669"/>
    <property type="project" value="UniProtKB-KW"/>
</dbReference>
<evidence type="ECO:0000313" key="3">
    <source>
        <dbReference type="EMBL" id="KAI9257940.1"/>
    </source>
</evidence>
<gene>
    <name evidence="3" type="ORF">BDA99DRAFT_440947</name>
</gene>
<dbReference type="Pfam" id="PF13649">
    <property type="entry name" value="Methyltransf_25"/>
    <property type="match status" value="1"/>
</dbReference>
<proteinExistence type="predicted"/>
<keyword evidence="3" id="KW-0489">Methyltransferase</keyword>
<protein>
    <submittedName>
        <fullName evidence="3">S-adenosyl-L-methionine-dependent methyltransferase</fullName>
    </submittedName>
</protein>
<dbReference type="PANTHER" id="PTHR43591:SF24">
    <property type="entry name" value="2-METHOXY-6-POLYPRENYL-1,4-BENZOQUINOL METHYLASE, MITOCHONDRIAL"/>
    <property type="match status" value="1"/>
</dbReference>
<dbReference type="GO" id="GO:0032259">
    <property type="term" value="P:methylation"/>
    <property type="evidence" value="ECO:0007669"/>
    <property type="project" value="UniProtKB-KW"/>
</dbReference>
<comment type="caution">
    <text evidence="3">The sequence shown here is derived from an EMBL/GenBank/DDBJ whole genome shotgun (WGS) entry which is preliminary data.</text>
</comment>
<keyword evidence="4" id="KW-1185">Reference proteome</keyword>
<dbReference type="EMBL" id="JAIXMP010000019">
    <property type="protein sequence ID" value="KAI9257940.1"/>
    <property type="molecule type" value="Genomic_DNA"/>
</dbReference>
<keyword evidence="3" id="KW-0808">Transferase</keyword>
<dbReference type="InterPro" id="IPR041698">
    <property type="entry name" value="Methyltransf_25"/>
</dbReference>
<dbReference type="InterPro" id="IPR029063">
    <property type="entry name" value="SAM-dependent_MTases_sf"/>
</dbReference>
<accession>A0AAD5K9P8</accession>
<organism evidence="3 4">
    <name type="scientific">Phascolomyces articulosus</name>
    <dbReference type="NCBI Taxonomy" id="60185"/>
    <lineage>
        <taxon>Eukaryota</taxon>
        <taxon>Fungi</taxon>
        <taxon>Fungi incertae sedis</taxon>
        <taxon>Mucoromycota</taxon>
        <taxon>Mucoromycotina</taxon>
        <taxon>Mucoromycetes</taxon>
        <taxon>Mucorales</taxon>
        <taxon>Lichtheimiaceae</taxon>
        <taxon>Phascolomyces</taxon>
    </lineage>
</organism>
<evidence type="ECO:0000259" key="2">
    <source>
        <dbReference type="Pfam" id="PF13649"/>
    </source>
</evidence>
<dbReference type="Gene3D" id="3.40.50.150">
    <property type="entry name" value="Vaccinia Virus protein VP39"/>
    <property type="match status" value="1"/>
</dbReference>
<dbReference type="CDD" id="cd02440">
    <property type="entry name" value="AdoMet_MTases"/>
    <property type="match status" value="1"/>
</dbReference>
<feature type="region of interest" description="Disordered" evidence="1">
    <location>
        <begin position="1"/>
        <end position="104"/>
    </location>
</feature>
<feature type="domain" description="Methyltransferase" evidence="2">
    <location>
        <begin position="160"/>
        <end position="252"/>
    </location>
</feature>
<evidence type="ECO:0000256" key="1">
    <source>
        <dbReference type="SAM" id="MobiDB-lite"/>
    </source>
</evidence>
<dbReference type="PANTHER" id="PTHR43591">
    <property type="entry name" value="METHYLTRANSFERASE"/>
    <property type="match status" value="1"/>
</dbReference>
<name>A0AAD5K9P8_9FUNG</name>
<reference evidence="3" key="1">
    <citation type="journal article" date="2022" name="IScience">
        <title>Evolution of zygomycete secretomes and the origins of terrestrial fungal ecologies.</title>
        <authorList>
            <person name="Chang Y."/>
            <person name="Wang Y."/>
            <person name="Mondo S."/>
            <person name="Ahrendt S."/>
            <person name="Andreopoulos W."/>
            <person name="Barry K."/>
            <person name="Beard J."/>
            <person name="Benny G.L."/>
            <person name="Blankenship S."/>
            <person name="Bonito G."/>
            <person name="Cuomo C."/>
            <person name="Desiro A."/>
            <person name="Gervers K.A."/>
            <person name="Hundley H."/>
            <person name="Kuo A."/>
            <person name="LaButti K."/>
            <person name="Lang B.F."/>
            <person name="Lipzen A."/>
            <person name="O'Donnell K."/>
            <person name="Pangilinan J."/>
            <person name="Reynolds N."/>
            <person name="Sandor L."/>
            <person name="Smith M.E."/>
            <person name="Tsang A."/>
            <person name="Grigoriev I.V."/>
            <person name="Stajich J.E."/>
            <person name="Spatafora J.W."/>
        </authorList>
    </citation>
    <scope>NUCLEOTIDE SEQUENCE</scope>
    <source>
        <strain evidence="3">RSA 2281</strain>
    </source>
</reference>
<dbReference type="Proteomes" id="UP001209540">
    <property type="component" value="Unassembled WGS sequence"/>
</dbReference>
<feature type="compositionally biased region" description="Low complexity" evidence="1">
    <location>
        <begin position="1"/>
        <end position="94"/>
    </location>
</feature>
<dbReference type="SUPFAM" id="SSF53335">
    <property type="entry name" value="S-adenosyl-L-methionine-dependent methyltransferases"/>
    <property type="match status" value="1"/>
</dbReference>
<evidence type="ECO:0000313" key="4">
    <source>
        <dbReference type="Proteomes" id="UP001209540"/>
    </source>
</evidence>